<dbReference type="AlphaFoldDB" id="A0A0C4F8U7"/>
<proteinExistence type="predicted"/>
<name>A0A0C4F8U7_PUCT1</name>
<organism evidence="1">
    <name type="scientific">Puccinia triticina (isolate 1-1 / race 1 (BBBD))</name>
    <name type="common">Brown leaf rust fungus</name>
    <dbReference type="NCBI Taxonomy" id="630390"/>
    <lineage>
        <taxon>Eukaryota</taxon>
        <taxon>Fungi</taxon>
        <taxon>Dikarya</taxon>
        <taxon>Basidiomycota</taxon>
        <taxon>Pucciniomycotina</taxon>
        <taxon>Pucciniomycetes</taxon>
        <taxon>Pucciniales</taxon>
        <taxon>Pucciniaceae</taxon>
        <taxon>Puccinia</taxon>
    </lineage>
</organism>
<reference evidence="1" key="1">
    <citation type="submission" date="2009-11" db="EMBL/GenBank/DDBJ databases">
        <authorList>
            <consortium name="The Broad Institute Genome Sequencing Platform"/>
            <person name="Ward D."/>
            <person name="Feldgarden M."/>
            <person name="Earl A."/>
            <person name="Young S.K."/>
            <person name="Zeng Q."/>
            <person name="Koehrsen M."/>
            <person name="Alvarado L."/>
            <person name="Berlin A."/>
            <person name="Bochicchio J."/>
            <person name="Borenstein D."/>
            <person name="Chapman S.B."/>
            <person name="Chen Z."/>
            <person name="Engels R."/>
            <person name="Freedman E."/>
            <person name="Gellesch M."/>
            <person name="Goldberg J."/>
            <person name="Griggs A."/>
            <person name="Gujja S."/>
            <person name="Heilman E."/>
            <person name="Heiman D."/>
            <person name="Hepburn T."/>
            <person name="Howarth C."/>
            <person name="Jen D."/>
            <person name="Larson L."/>
            <person name="Lewis B."/>
            <person name="Mehta T."/>
            <person name="Park D."/>
            <person name="Pearson M."/>
            <person name="Roberts A."/>
            <person name="Saif S."/>
            <person name="Shea T."/>
            <person name="Shenoy N."/>
            <person name="Sisk P."/>
            <person name="Stolte C."/>
            <person name="Sykes S."/>
            <person name="Thomson T."/>
            <person name="Walk T."/>
            <person name="White J."/>
            <person name="Yandava C."/>
            <person name="Izard J."/>
            <person name="Baranova O.V."/>
            <person name="Blanton J.M."/>
            <person name="Tanner A.C."/>
            <person name="Dewhirst F.E."/>
            <person name="Haas B."/>
            <person name="Nusbaum C."/>
            <person name="Birren B."/>
        </authorList>
    </citation>
    <scope>NUCLEOTIDE SEQUENCE [LARGE SCALE GENOMIC DNA]</scope>
    <source>
        <strain evidence="1">1-1 BBBD Race 1</strain>
    </source>
</reference>
<keyword evidence="3" id="KW-1185">Reference proteome</keyword>
<accession>A0A0C4F8U7</accession>
<sequence length="219" mass="25494">MLLEYFKSKYETKIDQEGLVSMEEIISLLGKIYNQEGVAEPEDIVMLINHYEGLTKWAIRRASEDDTWALINELDFNLRKVLRPYQAVSKSTSQLKPDPESIPNKTLATLKQQFDQFSYKKSLKLLRSIIGAHHKIEKQNGVARTKDILNLILYHHWHIRSTWKRARPNREYSPERTHYIMYVDSARGMLARSLRTILRPSTGLPDTAPREILADLKGM</sequence>
<reference evidence="2 3" key="3">
    <citation type="journal article" date="2017" name="G3 (Bethesda)">
        <title>Comparative analysis highlights variable genome content of wheat rusts and divergence of the mating loci.</title>
        <authorList>
            <person name="Cuomo C.A."/>
            <person name="Bakkeren G."/>
            <person name="Khalil H.B."/>
            <person name="Panwar V."/>
            <person name="Joly D."/>
            <person name="Linning R."/>
            <person name="Sakthikumar S."/>
            <person name="Song X."/>
            <person name="Adiconis X."/>
            <person name="Fan L."/>
            <person name="Goldberg J.M."/>
            <person name="Levin J.Z."/>
            <person name="Young S."/>
            <person name="Zeng Q."/>
            <person name="Anikster Y."/>
            <person name="Bruce M."/>
            <person name="Wang M."/>
            <person name="Yin C."/>
            <person name="McCallum B."/>
            <person name="Szabo L.J."/>
            <person name="Hulbert S."/>
            <person name="Chen X."/>
            <person name="Fellers J.P."/>
        </authorList>
    </citation>
    <scope>NUCLEOTIDE SEQUENCE</scope>
    <source>
        <strain evidence="3">Isolate 1-1 / race 1 (BBBD)</strain>
        <strain evidence="2">isolate 1-1 / race 1 (BBBD)</strain>
    </source>
</reference>
<evidence type="ECO:0000313" key="1">
    <source>
        <dbReference type="EMBL" id="OAV94226.1"/>
    </source>
</evidence>
<dbReference type="VEuPathDB" id="FungiDB:PTTG_09603"/>
<dbReference type="EnsemblFungi" id="PTTG_09603-t43_1">
    <property type="protein sequence ID" value="PTTG_09603-t43_1-p1"/>
    <property type="gene ID" value="PTTG_09603"/>
</dbReference>
<reference evidence="1" key="2">
    <citation type="submission" date="2016-05" db="EMBL/GenBank/DDBJ databases">
        <title>Comparative analysis highlights variable genome content of wheat rusts and divergence of the mating loci.</title>
        <authorList>
            <person name="Cuomo C.A."/>
            <person name="Bakkeren G."/>
            <person name="Szabo L."/>
            <person name="Khalil H."/>
            <person name="Joly D."/>
            <person name="Goldberg J."/>
            <person name="Young S."/>
            <person name="Zeng Q."/>
            <person name="Fellers J."/>
        </authorList>
    </citation>
    <scope>NUCLEOTIDE SEQUENCE [LARGE SCALE GENOMIC DNA]</scope>
    <source>
        <strain evidence="1">1-1 BBBD Race 1</strain>
    </source>
</reference>
<reference evidence="2" key="4">
    <citation type="submission" date="2025-05" db="UniProtKB">
        <authorList>
            <consortium name="EnsemblFungi"/>
        </authorList>
    </citation>
    <scope>IDENTIFICATION</scope>
    <source>
        <strain evidence="2">isolate 1-1 / race 1 (BBBD)</strain>
    </source>
</reference>
<gene>
    <name evidence="1" type="ORF">PTTG_09603</name>
</gene>
<protein>
    <submittedName>
        <fullName evidence="1 2">Uncharacterized protein</fullName>
    </submittedName>
</protein>
<evidence type="ECO:0000313" key="2">
    <source>
        <dbReference type="EnsemblFungi" id="PTTG_09603-t43_1-p1"/>
    </source>
</evidence>
<dbReference type="EMBL" id="ADAS02000042">
    <property type="protein sequence ID" value="OAV94226.1"/>
    <property type="molecule type" value="Genomic_DNA"/>
</dbReference>
<evidence type="ECO:0000313" key="3">
    <source>
        <dbReference type="Proteomes" id="UP000005240"/>
    </source>
</evidence>
<dbReference type="Proteomes" id="UP000005240">
    <property type="component" value="Unassembled WGS sequence"/>
</dbReference>